<organism evidence="4 5">
    <name type="scientific">Purpureocillium takamizusanense</name>
    <dbReference type="NCBI Taxonomy" id="2060973"/>
    <lineage>
        <taxon>Eukaryota</taxon>
        <taxon>Fungi</taxon>
        <taxon>Dikarya</taxon>
        <taxon>Ascomycota</taxon>
        <taxon>Pezizomycotina</taxon>
        <taxon>Sordariomycetes</taxon>
        <taxon>Hypocreomycetidae</taxon>
        <taxon>Hypocreales</taxon>
        <taxon>Ophiocordycipitaceae</taxon>
        <taxon>Purpureocillium</taxon>
    </lineage>
</organism>
<dbReference type="InterPro" id="IPR005532">
    <property type="entry name" value="SUMF_dom"/>
</dbReference>
<dbReference type="InterPro" id="IPR051043">
    <property type="entry name" value="Sulfatase_Mod_Factor_Kinase"/>
</dbReference>
<protein>
    <submittedName>
        <fullName evidence="4">Formylglycine-generating enzyme</fullName>
        <ecNumber evidence="4">1.8.3.7</ecNumber>
    </submittedName>
</protein>
<dbReference type="Pfam" id="PF03781">
    <property type="entry name" value="FGE-sulfatase"/>
    <property type="match status" value="1"/>
</dbReference>
<keyword evidence="2" id="KW-0732">Signal</keyword>
<dbReference type="EMBL" id="CP086361">
    <property type="protein sequence ID" value="UNI22449.1"/>
    <property type="molecule type" value="Genomic_DNA"/>
</dbReference>
<evidence type="ECO:0000259" key="3">
    <source>
        <dbReference type="Pfam" id="PF03781"/>
    </source>
</evidence>
<dbReference type="GO" id="GO:0120147">
    <property type="term" value="F:formylglycine-generating oxidase activity"/>
    <property type="evidence" value="ECO:0007669"/>
    <property type="project" value="UniProtKB-EC"/>
</dbReference>
<evidence type="ECO:0000256" key="1">
    <source>
        <dbReference type="SAM" id="MobiDB-lite"/>
    </source>
</evidence>
<dbReference type="KEGG" id="ptkz:JDV02_008338"/>
<dbReference type="PANTHER" id="PTHR23150">
    <property type="entry name" value="SULFATASE MODIFYING FACTOR 1, 2"/>
    <property type="match status" value="1"/>
</dbReference>
<proteinExistence type="predicted"/>
<name>A0A9Q8QJZ2_9HYPO</name>
<accession>A0A9Q8QJZ2</accession>
<gene>
    <name evidence="4" type="primary">SUMF1</name>
    <name evidence="4" type="ORF">JDV02_008338</name>
</gene>
<feature type="chain" id="PRO_5040484290" evidence="2">
    <location>
        <begin position="21"/>
        <end position="445"/>
    </location>
</feature>
<dbReference type="RefSeq" id="XP_047845930.1">
    <property type="nucleotide sequence ID" value="XM_047989925.1"/>
</dbReference>
<dbReference type="Proteomes" id="UP000829364">
    <property type="component" value="Chromosome 8"/>
</dbReference>
<keyword evidence="5" id="KW-1185">Reference proteome</keyword>
<dbReference type="PANTHER" id="PTHR23150:SF19">
    <property type="entry name" value="FORMYLGLYCINE-GENERATING ENZYME"/>
    <property type="match status" value="1"/>
</dbReference>
<reference evidence="4" key="1">
    <citation type="submission" date="2021-11" db="EMBL/GenBank/DDBJ databases">
        <title>Purpureocillium_takamizusanense_genome.</title>
        <authorList>
            <person name="Nguyen N.-H."/>
        </authorList>
    </citation>
    <scope>NUCLEOTIDE SEQUENCE</scope>
    <source>
        <strain evidence="4">PT3</strain>
    </source>
</reference>
<dbReference type="InterPro" id="IPR016187">
    <property type="entry name" value="CTDL_fold"/>
</dbReference>
<dbReference type="AlphaFoldDB" id="A0A9Q8QJZ2"/>
<keyword evidence="4" id="KW-0560">Oxidoreductase</keyword>
<feature type="region of interest" description="Disordered" evidence="1">
    <location>
        <begin position="133"/>
        <end position="154"/>
    </location>
</feature>
<dbReference type="OrthoDB" id="659at2759"/>
<evidence type="ECO:0000313" key="4">
    <source>
        <dbReference type="EMBL" id="UNI22449.1"/>
    </source>
</evidence>
<dbReference type="EC" id="1.8.3.7" evidence="4"/>
<feature type="domain" description="Sulfatase-modifying factor enzyme-like" evidence="3">
    <location>
        <begin position="168"/>
        <end position="442"/>
    </location>
</feature>
<evidence type="ECO:0000256" key="2">
    <source>
        <dbReference type="SAM" id="SignalP"/>
    </source>
</evidence>
<feature type="signal peptide" evidence="2">
    <location>
        <begin position="1"/>
        <end position="20"/>
    </location>
</feature>
<dbReference type="SUPFAM" id="SSF56436">
    <property type="entry name" value="C-type lectin-like"/>
    <property type="match status" value="1"/>
</dbReference>
<dbReference type="Gene3D" id="3.90.1580.10">
    <property type="entry name" value="paralog of FGE (formylglycine-generating enzyme)"/>
    <property type="match status" value="1"/>
</dbReference>
<evidence type="ECO:0000313" key="5">
    <source>
        <dbReference type="Proteomes" id="UP000829364"/>
    </source>
</evidence>
<dbReference type="GeneID" id="72070286"/>
<dbReference type="InterPro" id="IPR042095">
    <property type="entry name" value="SUMF_sf"/>
</dbReference>
<sequence length="445" mass="49235">MMRVSALALLTLSVAGSAVAAAPDIRQLEAQLYQLSETLRWNGTTHATYAHVEPAARAAHSTLAAIAGSDPEAVPQAALFADALARLVAESHYLTELSRARDYQAGVLDSAMFLIGSVNEWHYTVNLMGDKLRQPSSYREPPPGRSKAGDISKATKPGTEFCDHDAGPTMVVIPTGTYTAGSDHEEQEHWKVPVNRRQYELPHRQVHIATPLAFSRTEITVRQFEAFLRDTDYEPRGGARWWDPADPGAMVFNPSLGWSDPGFPQTPDSPVVAVTRQDAKAYARWLSVITGQTYRLPSEDEWEWAARGGSNDSFFWGHDLDHVNLYANSYDQTARAANNFTWVATNVTDGFPYTAPVASFRPNAFGLYDVTANAREFMADSWVPDLARSPNNGSVHPDPVAPFPVVRGGAWNYQPQNLRLNYRTAYFSSEVATNMFGIRLVRELT</sequence>